<gene>
    <name evidence="5" type="ORF">ABT404_14550</name>
</gene>
<dbReference type="PROSITE" id="PS01124">
    <property type="entry name" value="HTH_ARAC_FAMILY_2"/>
    <property type="match status" value="1"/>
</dbReference>
<dbReference type="PANTHER" id="PTHR46796">
    <property type="entry name" value="HTH-TYPE TRANSCRIPTIONAL ACTIVATOR RHAS-RELATED"/>
    <property type="match status" value="1"/>
</dbReference>
<dbReference type="InterPro" id="IPR018062">
    <property type="entry name" value="HTH_AraC-typ_CS"/>
</dbReference>
<keyword evidence="6" id="KW-1185">Reference proteome</keyword>
<dbReference type="RefSeq" id="WP_350780903.1">
    <property type="nucleotide sequence ID" value="NZ_JBEPEK010000085.1"/>
</dbReference>
<dbReference type="Gene3D" id="1.10.10.60">
    <property type="entry name" value="Homeodomain-like"/>
    <property type="match status" value="1"/>
</dbReference>
<evidence type="ECO:0000259" key="4">
    <source>
        <dbReference type="PROSITE" id="PS01124"/>
    </source>
</evidence>
<dbReference type="Pfam" id="PF12833">
    <property type="entry name" value="HTH_18"/>
    <property type="match status" value="1"/>
</dbReference>
<dbReference type="SUPFAM" id="SSF46689">
    <property type="entry name" value="Homeodomain-like"/>
    <property type="match status" value="2"/>
</dbReference>
<reference evidence="5 6" key="1">
    <citation type="submission" date="2024-06" db="EMBL/GenBank/DDBJ databases">
        <title>The Natural Products Discovery Center: Release of the First 8490 Sequenced Strains for Exploring Actinobacteria Biosynthetic Diversity.</title>
        <authorList>
            <person name="Kalkreuter E."/>
            <person name="Kautsar S.A."/>
            <person name="Yang D."/>
            <person name="Bader C.D."/>
            <person name="Teijaro C.N."/>
            <person name="Fluegel L."/>
            <person name="Davis C.M."/>
            <person name="Simpson J.R."/>
            <person name="Lauterbach L."/>
            <person name="Steele A.D."/>
            <person name="Gui C."/>
            <person name="Meng S."/>
            <person name="Li G."/>
            <person name="Viehrig K."/>
            <person name="Ye F."/>
            <person name="Su P."/>
            <person name="Kiefer A.F."/>
            <person name="Nichols A."/>
            <person name="Cepeda A.J."/>
            <person name="Yan W."/>
            <person name="Fan B."/>
            <person name="Jiang Y."/>
            <person name="Adhikari A."/>
            <person name="Zheng C.-J."/>
            <person name="Schuster L."/>
            <person name="Cowan T.M."/>
            <person name="Smanski M.J."/>
            <person name="Chevrette M.G."/>
            <person name="De Carvalho L.P.S."/>
            <person name="Shen B."/>
        </authorList>
    </citation>
    <scope>NUCLEOTIDE SEQUENCE [LARGE SCALE GENOMIC DNA]</scope>
    <source>
        <strain evidence="5 6">NPDC000234</strain>
    </source>
</reference>
<evidence type="ECO:0000313" key="6">
    <source>
        <dbReference type="Proteomes" id="UP001474181"/>
    </source>
</evidence>
<name>A0ABV1WV70_9ACTN</name>
<keyword evidence="2" id="KW-0238">DNA-binding</keyword>
<dbReference type="Pfam" id="PF14525">
    <property type="entry name" value="AraC_binding_2"/>
    <property type="match status" value="1"/>
</dbReference>
<dbReference type="PROSITE" id="PS00041">
    <property type="entry name" value="HTH_ARAC_FAMILY_1"/>
    <property type="match status" value="1"/>
</dbReference>
<proteinExistence type="predicted"/>
<feature type="domain" description="HTH araC/xylS-type" evidence="4">
    <location>
        <begin position="243"/>
        <end position="341"/>
    </location>
</feature>
<organism evidence="5 6">
    <name type="scientific">Streptomyces hyaluromycini</name>
    <dbReference type="NCBI Taxonomy" id="1377993"/>
    <lineage>
        <taxon>Bacteria</taxon>
        <taxon>Bacillati</taxon>
        <taxon>Actinomycetota</taxon>
        <taxon>Actinomycetes</taxon>
        <taxon>Kitasatosporales</taxon>
        <taxon>Streptomycetaceae</taxon>
        <taxon>Streptomyces</taxon>
    </lineage>
</organism>
<dbReference type="EMBL" id="JBEPEK010000085">
    <property type="protein sequence ID" value="MER7180677.1"/>
    <property type="molecule type" value="Genomic_DNA"/>
</dbReference>
<evidence type="ECO:0000313" key="5">
    <source>
        <dbReference type="EMBL" id="MER7180677.1"/>
    </source>
</evidence>
<dbReference type="InterPro" id="IPR035418">
    <property type="entry name" value="AraC-bd_2"/>
</dbReference>
<evidence type="ECO:0000256" key="2">
    <source>
        <dbReference type="ARBA" id="ARBA00023125"/>
    </source>
</evidence>
<dbReference type="InterPro" id="IPR050204">
    <property type="entry name" value="AraC_XylS_family_regulators"/>
</dbReference>
<dbReference type="Proteomes" id="UP001474181">
    <property type="component" value="Unassembled WGS sequence"/>
</dbReference>
<dbReference type="InterPro" id="IPR009057">
    <property type="entry name" value="Homeodomain-like_sf"/>
</dbReference>
<sequence length="347" mass="37762">MTLTYDVGREAAAVPDRLGADTLSAFELCRDTDLAVVARTLDDVSACSGSWELLSPGAEPEPSVVRAVELTHLTLCSVQFGTEVRIVIDPIQAYHVTVPITGQVLCHFGSRDVTVGPGLASAVTTGNPAFMPHWSAGAEVLCIKIRQDALESELAAMIGRPVRPPVRLGIGLDLTTPAGQSWLSVLGLLLHDLATPDSLSRTSKHHREQLERLVISTLLRAQSHDYSGDVWSGQAPARWSSVKRAVEAIGDAPELAWTLTWLAEVAGVSGRRLQQGFHAQLGMSPMKYLQNVRLERVHRDLLNDAGPVGDLCTRWGFTHLGRFAGAYRERYGEPPSQTRRRSRSIPV</sequence>
<dbReference type="SMART" id="SM00342">
    <property type="entry name" value="HTH_ARAC"/>
    <property type="match status" value="1"/>
</dbReference>
<accession>A0ABV1WV70</accession>
<dbReference type="InterPro" id="IPR018060">
    <property type="entry name" value="HTH_AraC"/>
</dbReference>
<keyword evidence="1" id="KW-0805">Transcription regulation</keyword>
<evidence type="ECO:0000256" key="1">
    <source>
        <dbReference type="ARBA" id="ARBA00023015"/>
    </source>
</evidence>
<comment type="caution">
    <text evidence="5">The sequence shown here is derived from an EMBL/GenBank/DDBJ whole genome shotgun (WGS) entry which is preliminary data.</text>
</comment>
<keyword evidence="3" id="KW-0804">Transcription</keyword>
<evidence type="ECO:0000256" key="3">
    <source>
        <dbReference type="ARBA" id="ARBA00023163"/>
    </source>
</evidence>
<protein>
    <submittedName>
        <fullName evidence="5">AraC family transcriptional regulator</fullName>
    </submittedName>
</protein>